<comment type="caution">
    <text evidence="1">The sequence shown here is derived from an EMBL/GenBank/DDBJ whole genome shotgun (WGS) entry which is preliminary data.</text>
</comment>
<proteinExistence type="predicted"/>
<dbReference type="InterPro" id="IPR011990">
    <property type="entry name" value="TPR-like_helical_dom_sf"/>
</dbReference>
<keyword evidence="2" id="KW-1185">Reference proteome</keyword>
<dbReference type="AlphaFoldDB" id="A0A0P9D306"/>
<evidence type="ECO:0000313" key="1">
    <source>
        <dbReference type="EMBL" id="KPV53423.1"/>
    </source>
</evidence>
<sequence length="372" mass="39609">EYTLASNPLNGARVLPSLLGALADYNAGHLDSAFTTLGQLTDGYAMLVPTLPHAVRGNILWARGEFQQAMDEYQAAIRAIGTTPERKQVALLMNNLGAIQQDAGDTGAAASFNDTIKALEGGDLSALRYNLALQNLRDNNSKDAVTSLEIARTPNLLGSDTPPAAMLLALSEAYRQNGQFDQARAALEAAQRGIGTDPNSMTPETRNSARARISANAEMQQVLIDLSQSANARGPLEWELLGSDALTSQQLDAIRNNLSQTVDDTAVVGQPWTRLATAKDAAGDLVAGQVAINQAQRAQAQLRERQRWLALVELERGSVQGVRAPTNTIASIWAAIAGDRSPAGQGRAILQDLLNSQPGEGSRLWFSLPVAP</sequence>
<dbReference type="Gene3D" id="1.25.40.10">
    <property type="entry name" value="Tetratricopeptide repeat domain"/>
    <property type="match status" value="1"/>
</dbReference>
<accession>A0A0P9D306</accession>
<evidence type="ECO:0008006" key="3">
    <source>
        <dbReference type="Google" id="ProtNLM"/>
    </source>
</evidence>
<dbReference type="EMBL" id="LJCR01000261">
    <property type="protein sequence ID" value="KPV53423.1"/>
    <property type="molecule type" value="Genomic_DNA"/>
</dbReference>
<gene>
    <name evidence="1" type="ORF">SE17_09720</name>
</gene>
<reference evidence="1 2" key="1">
    <citation type="submission" date="2015-09" db="EMBL/GenBank/DDBJ databases">
        <title>Draft genome sequence of Kouleothrix aurantiaca JCM 19913.</title>
        <authorList>
            <person name="Hemp J."/>
        </authorList>
    </citation>
    <scope>NUCLEOTIDE SEQUENCE [LARGE SCALE GENOMIC DNA]</scope>
    <source>
        <strain evidence="1 2">COM-B</strain>
    </source>
</reference>
<dbReference type="PATRIC" id="fig|186479.3.peg.5348"/>
<feature type="non-terminal residue" evidence="1">
    <location>
        <position position="1"/>
    </location>
</feature>
<dbReference type="Proteomes" id="UP000050509">
    <property type="component" value="Unassembled WGS sequence"/>
</dbReference>
<organism evidence="1 2">
    <name type="scientific">Kouleothrix aurantiaca</name>
    <dbReference type="NCBI Taxonomy" id="186479"/>
    <lineage>
        <taxon>Bacteria</taxon>
        <taxon>Bacillati</taxon>
        <taxon>Chloroflexota</taxon>
        <taxon>Chloroflexia</taxon>
        <taxon>Chloroflexales</taxon>
        <taxon>Roseiflexineae</taxon>
        <taxon>Roseiflexaceae</taxon>
        <taxon>Kouleothrix</taxon>
    </lineage>
</organism>
<protein>
    <recommendedName>
        <fullName evidence="3">MalT-like TPR region domain-containing protein</fullName>
    </recommendedName>
</protein>
<dbReference type="SUPFAM" id="SSF48452">
    <property type="entry name" value="TPR-like"/>
    <property type="match status" value="1"/>
</dbReference>
<evidence type="ECO:0000313" key="2">
    <source>
        <dbReference type="Proteomes" id="UP000050509"/>
    </source>
</evidence>
<name>A0A0P9D306_9CHLR</name>